<organism evidence="3 4">
    <name type="scientific">Mesorhabditis spiculigera</name>
    <dbReference type="NCBI Taxonomy" id="96644"/>
    <lineage>
        <taxon>Eukaryota</taxon>
        <taxon>Metazoa</taxon>
        <taxon>Ecdysozoa</taxon>
        <taxon>Nematoda</taxon>
        <taxon>Chromadorea</taxon>
        <taxon>Rhabditida</taxon>
        <taxon>Rhabditina</taxon>
        <taxon>Rhabditomorpha</taxon>
        <taxon>Rhabditoidea</taxon>
        <taxon>Rhabditidae</taxon>
        <taxon>Mesorhabditinae</taxon>
        <taxon>Mesorhabditis</taxon>
    </lineage>
</organism>
<comment type="caution">
    <text evidence="3">The sequence shown here is derived from an EMBL/GenBank/DDBJ whole genome shotgun (WGS) entry which is preliminary data.</text>
</comment>
<evidence type="ECO:0000313" key="4">
    <source>
        <dbReference type="Proteomes" id="UP001177023"/>
    </source>
</evidence>
<dbReference type="SMART" id="SM00034">
    <property type="entry name" value="CLECT"/>
    <property type="match status" value="7"/>
</dbReference>
<dbReference type="EMBL" id="CATQJA010002602">
    <property type="protein sequence ID" value="CAJ0572636.1"/>
    <property type="molecule type" value="Genomic_DNA"/>
</dbReference>
<feature type="non-terminal residue" evidence="3">
    <location>
        <position position="1"/>
    </location>
</feature>
<gene>
    <name evidence="3" type="ORF">MSPICULIGERA_LOCUS11020</name>
</gene>
<dbReference type="AlphaFoldDB" id="A0AA36FZH9"/>
<dbReference type="PROSITE" id="PS50041">
    <property type="entry name" value="C_TYPE_LECTIN_2"/>
    <property type="match status" value="7"/>
</dbReference>
<evidence type="ECO:0000256" key="1">
    <source>
        <dbReference type="ARBA" id="ARBA00023157"/>
    </source>
</evidence>
<dbReference type="InterPro" id="IPR050111">
    <property type="entry name" value="C-type_lectin/snaclec_domain"/>
</dbReference>
<evidence type="ECO:0000313" key="3">
    <source>
        <dbReference type="EMBL" id="CAJ0572636.1"/>
    </source>
</evidence>
<protein>
    <recommendedName>
        <fullName evidence="2">C-type lectin domain-containing protein</fullName>
    </recommendedName>
</protein>
<feature type="domain" description="C-type lectin" evidence="2">
    <location>
        <begin position="1051"/>
        <end position="1181"/>
    </location>
</feature>
<feature type="domain" description="C-type lectin" evidence="2">
    <location>
        <begin position="742"/>
        <end position="860"/>
    </location>
</feature>
<dbReference type="InterPro" id="IPR018378">
    <property type="entry name" value="C-type_lectin_CS"/>
</dbReference>
<dbReference type="PANTHER" id="PTHR22803">
    <property type="entry name" value="MANNOSE, PHOSPHOLIPASE, LECTIN RECEPTOR RELATED"/>
    <property type="match status" value="1"/>
</dbReference>
<feature type="domain" description="C-type lectin" evidence="2">
    <location>
        <begin position="552"/>
        <end position="683"/>
    </location>
</feature>
<dbReference type="CDD" id="cd00037">
    <property type="entry name" value="CLECT"/>
    <property type="match status" value="4"/>
</dbReference>
<dbReference type="InterPro" id="IPR016186">
    <property type="entry name" value="C-type_lectin-like/link_sf"/>
</dbReference>
<sequence length="1186" mass="134163">MNRTRSCFKLIRNVSMSNSSAECRRYGATVASIRNANENKDLLEFAIHAQVKQKEAFFLGANMTGKGPWEFKWIDGKPVNYTNWARKEPNDHRDQGETCIEMYVRYWKFDKTKSLEQNMDATGAGKWNDLKCDWSPRAFACRKDQANGLLGPSKDATAGTTASTLSTTATTTKRCPRGECDSLTCQDGWLALNRTRSCFKMIRNVDISKAVDECKRYGATVASAVNADENKDILEFAIMSQVQKNETLFLGAKKTGKGPSGFKWLDGKPSNFTNWDRREPSDNHQGKNEDCIEMYVRYWKFDPTKSLEQNMAATGAGKWNDLKCDWSPKVMACRKDQTPVLQAPTRDPPQDIPTRKTTVATTTSTKATTTTTTTTKATTTTVLKVCGYGWSVGPHGCYKYDGTLGSYDNRLAYCRGLNSYPTSVIDSEENRFVTDLARRGGAPLHFWTGAYLSSDHRITWEDGERNNTYSNWTPRLWGAIGDEYVKPNHIDTEHCIEIMTFRNGNGTDRPKMAEKFGIFLLFLATTVSAVPDCRNGACDALTCEAGWTALNRTRSCFKLIRNVDISKAEAECGLYGATVASVGNAEENKDILEFGIIAQVKKNEAYLLGAKKKGSGPLGFEWIDGKRFNYTNWKKGEPSDKHNGKKEECVEMFVRYWKFDRTKSLEQNMEATGAGKWNDLRCDWSSRAFACRRDQRAEMQAPSKDTPVGPIVTSTARAVTSATKQRYASCPPRWKMIAAFEKCYAILASPTNFDDAQANCVRYNATLLHIDNSVEDQFINGWAAGVYSGARFWLGARRVPPTINGTFVWIDTNSTGQYYPWKESQYMSRSELDEEDERLRRGNWNECLETRLPFWQGKDCLAITCPDQTWETSAQLDACFKPILQPDIGEARNECRNLKGRLASVGSAAENQEITRIIQNWDKSKTVGSIYYLGSLRKSAKSKEFVWLDGRKFEFAFWDANEPNALMEGCLEIRLPYGNWNDISCAHRDLVAVCEYRTSWPYTESSHQYLDPTAQEVSAPAEPTTTTTTQKTTTPSEKVCGFGWSIGPHGCYKFDITPRTYINSYAYCRDFNSFPTSVVDDEENRFVTDLAKRGGEPWHFWNGAHVHLDGTLLWADNERNVTYSNWTQRLWGNTGIGYTKPDNIATDRCVEIMTFRNGNGWDNTYEWNNDPCDFLKAVVCKKPFGY</sequence>
<name>A0AA36FZH9_9BILA</name>
<feature type="domain" description="C-type lectin" evidence="2">
    <location>
        <begin position="3"/>
        <end position="133"/>
    </location>
</feature>
<evidence type="ECO:0000259" key="2">
    <source>
        <dbReference type="PROSITE" id="PS50041"/>
    </source>
</evidence>
<accession>A0AA36FZH9</accession>
<dbReference type="PROSITE" id="PS00615">
    <property type="entry name" value="C_TYPE_LECTIN_1"/>
    <property type="match status" value="1"/>
</dbReference>
<reference evidence="3" key="1">
    <citation type="submission" date="2023-06" db="EMBL/GenBank/DDBJ databases">
        <authorList>
            <person name="Delattre M."/>
        </authorList>
    </citation>
    <scope>NUCLEOTIDE SEQUENCE</scope>
    <source>
        <strain evidence="3">AF72</strain>
    </source>
</reference>
<dbReference type="Pfam" id="PF00059">
    <property type="entry name" value="Lectin_C"/>
    <property type="match status" value="7"/>
</dbReference>
<dbReference type="SUPFAM" id="SSF56436">
    <property type="entry name" value="C-type lectin-like"/>
    <property type="match status" value="7"/>
</dbReference>
<dbReference type="Gene3D" id="3.10.100.10">
    <property type="entry name" value="Mannose-Binding Protein A, subunit A"/>
    <property type="match status" value="7"/>
</dbReference>
<dbReference type="Proteomes" id="UP001177023">
    <property type="component" value="Unassembled WGS sequence"/>
</dbReference>
<keyword evidence="4" id="KW-1185">Reference proteome</keyword>
<feature type="domain" description="C-type lectin" evidence="2">
    <location>
        <begin position="890"/>
        <end position="985"/>
    </location>
</feature>
<dbReference type="InterPro" id="IPR001304">
    <property type="entry name" value="C-type_lectin-like"/>
</dbReference>
<feature type="domain" description="C-type lectin" evidence="2">
    <location>
        <begin position="397"/>
        <end position="510"/>
    </location>
</feature>
<keyword evidence="1" id="KW-1015">Disulfide bond</keyword>
<dbReference type="InterPro" id="IPR016187">
    <property type="entry name" value="CTDL_fold"/>
</dbReference>
<feature type="domain" description="C-type lectin" evidence="2">
    <location>
        <begin position="194"/>
        <end position="325"/>
    </location>
</feature>
<proteinExistence type="predicted"/>